<comment type="caution">
    <text evidence="2">The sequence shown here is derived from an EMBL/GenBank/DDBJ whole genome shotgun (WGS) entry which is preliminary data.</text>
</comment>
<sequence>MRNMKLLRELKSNISDFESRQKKATKPFTPHGFDGIVSKGAPHLYSQEELTQVQHLTSFYNNAIEEEKVKKRIVITSRKKKPRNRLIFNAKKGSKSKKASTSKNLSMSKRASTLPPPRVILALPANHRA</sequence>
<protein>
    <submittedName>
        <fullName evidence="2">Uncharacterized protein</fullName>
    </submittedName>
</protein>
<dbReference type="Proteomes" id="UP000265566">
    <property type="component" value="Chromosome 5"/>
</dbReference>
<evidence type="ECO:0000256" key="1">
    <source>
        <dbReference type="SAM" id="MobiDB-lite"/>
    </source>
</evidence>
<gene>
    <name evidence="2" type="ORF">MtrunA17_Chr5g0424691</name>
</gene>
<dbReference type="Gramene" id="rna31321">
    <property type="protein sequence ID" value="RHN56009.1"/>
    <property type="gene ID" value="gene31321"/>
</dbReference>
<dbReference type="AlphaFoldDB" id="A0A396HRN3"/>
<dbReference type="EMBL" id="PSQE01000005">
    <property type="protein sequence ID" value="RHN56009.1"/>
    <property type="molecule type" value="Genomic_DNA"/>
</dbReference>
<reference evidence="3" key="1">
    <citation type="journal article" date="2018" name="Nat. Plants">
        <title>Whole-genome landscape of Medicago truncatula symbiotic genes.</title>
        <authorList>
            <person name="Pecrix Y."/>
            <person name="Staton S.E."/>
            <person name="Sallet E."/>
            <person name="Lelandais-Briere C."/>
            <person name="Moreau S."/>
            <person name="Carrere S."/>
            <person name="Blein T."/>
            <person name="Jardinaud M.F."/>
            <person name="Latrasse D."/>
            <person name="Zouine M."/>
            <person name="Zahm M."/>
            <person name="Kreplak J."/>
            <person name="Mayjonade B."/>
            <person name="Satge C."/>
            <person name="Perez M."/>
            <person name="Cauet S."/>
            <person name="Marande W."/>
            <person name="Chantry-Darmon C."/>
            <person name="Lopez-Roques C."/>
            <person name="Bouchez O."/>
            <person name="Berard A."/>
            <person name="Debelle F."/>
            <person name="Munos S."/>
            <person name="Bendahmane A."/>
            <person name="Berges H."/>
            <person name="Niebel A."/>
            <person name="Buitink J."/>
            <person name="Frugier F."/>
            <person name="Benhamed M."/>
            <person name="Crespi M."/>
            <person name="Gouzy J."/>
            <person name="Gamas P."/>
        </authorList>
    </citation>
    <scope>NUCLEOTIDE SEQUENCE [LARGE SCALE GENOMIC DNA]</scope>
    <source>
        <strain evidence="3">cv. Jemalong A17</strain>
    </source>
</reference>
<organism evidence="2 3">
    <name type="scientific">Medicago truncatula</name>
    <name type="common">Barrel medic</name>
    <name type="synonym">Medicago tribuloides</name>
    <dbReference type="NCBI Taxonomy" id="3880"/>
    <lineage>
        <taxon>Eukaryota</taxon>
        <taxon>Viridiplantae</taxon>
        <taxon>Streptophyta</taxon>
        <taxon>Embryophyta</taxon>
        <taxon>Tracheophyta</taxon>
        <taxon>Spermatophyta</taxon>
        <taxon>Magnoliopsida</taxon>
        <taxon>eudicotyledons</taxon>
        <taxon>Gunneridae</taxon>
        <taxon>Pentapetalae</taxon>
        <taxon>rosids</taxon>
        <taxon>fabids</taxon>
        <taxon>Fabales</taxon>
        <taxon>Fabaceae</taxon>
        <taxon>Papilionoideae</taxon>
        <taxon>50 kb inversion clade</taxon>
        <taxon>NPAAA clade</taxon>
        <taxon>Hologalegina</taxon>
        <taxon>IRL clade</taxon>
        <taxon>Trifolieae</taxon>
        <taxon>Medicago</taxon>
    </lineage>
</organism>
<accession>A0A396HRN3</accession>
<evidence type="ECO:0000313" key="3">
    <source>
        <dbReference type="Proteomes" id="UP000265566"/>
    </source>
</evidence>
<evidence type="ECO:0000313" key="2">
    <source>
        <dbReference type="EMBL" id="RHN56009.1"/>
    </source>
</evidence>
<name>A0A396HRN3_MEDTR</name>
<proteinExistence type="predicted"/>
<feature type="region of interest" description="Disordered" evidence="1">
    <location>
        <begin position="89"/>
        <end position="120"/>
    </location>
</feature>